<comment type="caution">
    <text evidence="1">The sequence shown here is derived from an EMBL/GenBank/DDBJ whole genome shotgun (WGS) entry which is preliminary data.</text>
</comment>
<evidence type="ECO:0000313" key="1">
    <source>
        <dbReference type="EMBL" id="RGD74431.1"/>
    </source>
</evidence>
<evidence type="ECO:0000313" key="2">
    <source>
        <dbReference type="Proteomes" id="UP000261212"/>
    </source>
</evidence>
<protein>
    <submittedName>
        <fullName evidence="1">Cyclic lactone autoinducer peptide</fullName>
    </submittedName>
</protein>
<organism evidence="1 2">
    <name type="scientific">Anaerofustis stercorihominis</name>
    <dbReference type="NCBI Taxonomy" id="214853"/>
    <lineage>
        <taxon>Bacteria</taxon>
        <taxon>Bacillati</taxon>
        <taxon>Bacillota</taxon>
        <taxon>Clostridia</taxon>
        <taxon>Eubacteriales</taxon>
        <taxon>Eubacteriaceae</taxon>
        <taxon>Anaerofustis</taxon>
    </lineage>
</organism>
<accession>A0A3E3DYR5</accession>
<reference evidence="1 2" key="1">
    <citation type="submission" date="2018-08" db="EMBL/GenBank/DDBJ databases">
        <title>A genome reference for cultivated species of the human gut microbiota.</title>
        <authorList>
            <person name="Zou Y."/>
            <person name="Xue W."/>
            <person name="Luo G."/>
        </authorList>
    </citation>
    <scope>NUCLEOTIDE SEQUENCE [LARGE SCALE GENOMIC DNA]</scope>
    <source>
        <strain evidence="1 2">AM25-6</strain>
    </source>
</reference>
<dbReference type="NCBIfam" id="TIGR04223">
    <property type="entry name" value="quorum_AgrD"/>
    <property type="match status" value="1"/>
</dbReference>
<dbReference type="RefSeq" id="WP_117532147.1">
    <property type="nucleotide sequence ID" value="NZ_CP176644.1"/>
</dbReference>
<dbReference type="AlphaFoldDB" id="A0A3E3DYR5"/>
<sequence length="43" mass="5171">MFFNLLRKILMVIAEKAGHYACLWQIPRPFNVLIKLYNKSNYL</sequence>
<name>A0A3E3DYR5_9FIRM</name>
<dbReference type="InterPro" id="IPR009229">
    <property type="entry name" value="AgrD"/>
</dbReference>
<gene>
    <name evidence="1" type="ORF">DW687_06600</name>
</gene>
<proteinExistence type="predicted"/>
<dbReference type="Proteomes" id="UP000261212">
    <property type="component" value="Unassembled WGS sequence"/>
</dbReference>
<dbReference type="EMBL" id="QUSM01000003">
    <property type="protein sequence ID" value="RGD74431.1"/>
    <property type="molecule type" value="Genomic_DNA"/>
</dbReference>